<dbReference type="AlphaFoldDB" id="A0A5B0R514"/>
<feature type="compositionally biased region" description="Polar residues" evidence="1">
    <location>
        <begin position="45"/>
        <end position="60"/>
    </location>
</feature>
<reference evidence="2 3" key="1">
    <citation type="submission" date="2019-05" db="EMBL/GenBank/DDBJ databases">
        <title>Emergence of the Ug99 lineage of the wheat stem rust pathogen through somatic hybridization.</title>
        <authorList>
            <person name="Li F."/>
            <person name="Upadhyaya N.M."/>
            <person name="Sperschneider J."/>
            <person name="Matny O."/>
            <person name="Nguyen-Phuc H."/>
            <person name="Mago R."/>
            <person name="Raley C."/>
            <person name="Miller M.E."/>
            <person name="Silverstein K.A.T."/>
            <person name="Henningsen E."/>
            <person name="Hirsch C.D."/>
            <person name="Visser B."/>
            <person name="Pretorius Z.A."/>
            <person name="Steffenson B.J."/>
            <person name="Schwessinger B."/>
            <person name="Dodds P.N."/>
            <person name="Figueroa M."/>
        </authorList>
    </citation>
    <scope>NUCLEOTIDE SEQUENCE [LARGE SCALE GENOMIC DNA]</scope>
    <source>
        <strain evidence="2 3">Ug99</strain>
    </source>
</reference>
<feature type="compositionally biased region" description="Polar residues" evidence="1">
    <location>
        <begin position="220"/>
        <end position="229"/>
    </location>
</feature>
<name>A0A5B0R514_PUCGR</name>
<feature type="compositionally biased region" description="Low complexity" evidence="1">
    <location>
        <begin position="294"/>
        <end position="328"/>
    </location>
</feature>
<feature type="compositionally biased region" description="Basic and acidic residues" evidence="1">
    <location>
        <begin position="30"/>
        <end position="44"/>
    </location>
</feature>
<gene>
    <name evidence="2" type="ORF">PGTUg99_003432</name>
</gene>
<dbReference type="Proteomes" id="UP000325313">
    <property type="component" value="Unassembled WGS sequence"/>
</dbReference>
<accession>A0A5B0R514</accession>
<evidence type="ECO:0000313" key="3">
    <source>
        <dbReference type="Proteomes" id="UP000325313"/>
    </source>
</evidence>
<comment type="caution">
    <text evidence="2">The sequence shown here is derived from an EMBL/GenBank/DDBJ whole genome shotgun (WGS) entry which is preliminary data.</text>
</comment>
<feature type="compositionally biased region" description="Polar residues" evidence="1">
    <location>
        <begin position="262"/>
        <end position="271"/>
    </location>
</feature>
<organism evidence="2 3">
    <name type="scientific">Puccinia graminis f. sp. tritici</name>
    <dbReference type="NCBI Taxonomy" id="56615"/>
    <lineage>
        <taxon>Eukaryota</taxon>
        <taxon>Fungi</taxon>
        <taxon>Dikarya</taxon>
        <taxon>Basidiomycota</taxon>
        <taxon>Pucciniomycotina</taxon>
        <taxon>Pucciniomycetes</taxon>
        <taxon>Pucciniales</taxon>
        <taxon>Pucciniaceae</taxon>
        <taxon>Puccinia</taxon>
    </lineage>
</organism>
<feature type="compositionally biased region" description="Pro residues" evidence="1">
    <location>
        <begin position="101"/>
        <end position="117"/>
    </location>
</feature>
<evidence type="ECO:0000313" key="2">
    <source>
        <dbReference type="EMBL" id="KAA1120373.1"/>
    </source>
</evidence>
<evidence type="ECO:0000256" key="1">
    <source>
        <dbReference type="SAM" id="MobiDB-lite"/>
    </source>
</evidence>
<dbReference type="EMBL" id="VDEP01000244">
    <property type="protein sequence ID" value="KAA1120373.1"/>
    <property type="molecule type" value="Genomic_DNA"/>
</dbReference>
<protein>
    <submittedName>
        <fullName evidence="2">Uncharacterized protein</fullName>
    </submittedName>
</protein>
<feature type="region of interest" description="Disordered" evidence="1">
    <location>
        <begin position="1"/>
        <end position="328"/>
    </location>
</feature>
<sequence>MASRNLRRGTPPPPSSNRLSSSFVAKRLIRSREPRAQRDLDSLLHRTTSRSPLNPSSAAAPTTTKQSSSKESPKEPPAPAKRAPTPNKSNRSRWNLHSNLPLPPSLSPPPSKGPPARPMAFNPGSGHSSMTDPFGDSEPFQASNSSAEHLTAYSNQPDVPLQLSQRPHQPSYQQTPHPHAQHQQPQFYQQLTQSQPRLTGQTTRSIYQPPPVKQHHQQVASHCSPTSTGAPGAPRTPAKHLPPPKASAPGPTHPGNRGSGQRPLTHNQGHVSTPVPAPIQGKPLPSWEQLTADAEASLAKQQSSAATSATSLTPTSGNTSQATSTAATANPFQATSTAATATVSQTQPASSQATAATATVSLTQPVSIHVPATSLGIEQQPSVPRIIPASKRPLEDDVVAMYRNETLDELRRIARQIAENHRLSAEHKLELDAIYDRYQRGVDKRTPAPLAHAKPHARCGLACAPARQRKLACGAARQ</sequence>
<feature type="compositionally biased region" description="Polar residues" evidence="1">
    <location>
        <begin position="140"/>
        <end position="172"/>
    </location>
</feature>
<feature type="compositionally biased region" description="Low complexity" evidence="1">
    <location>
        <begin position="61"/>
        <end position="70"/>
    </location>
</feature>
<feature type="compositionally biased region" description="Low complexity" evidence="1">
    <location>
        <begin position="173"/>
        <end position="196"/>
    </location>
</feature>
<proteinExistence type="predicted"/>
<feature type="compositionally biased region" description="Polar residues" evidence="1">
    <location>
        <begin position="197"/>
        <end position="206"/>
    </location>
</feature>